<evidence type="ECO:0000256" key="3">
    <source>
        <dbReference type="ARBA" id="ARBA00022729"/>
    </source>
</evidence>
<accession>A0A3L6SA18</accession>
<comment type="caution">
    <text evidence="6">The sequence shown here is derived from an EMBL/GenBank/DDBJ whole genome shotgun (WGS) entry which is preliminary data.</text>
</comment>
<dbReference type="PANTHER" id="PTHR23130:SF216">
    <property type="entry name" value="PROTEIN, PUTATIVE, EXPRESSED-RELATED"/>
    <property type="match status" value="1"/>
</dbReference>
<evidence type="ECO:0000313" key="6">
    <source>
        <dbReference type="EMBL" id="RLN16952.1"/>
    </source>
</evidence>
<reference evidence="7" key="1">
    <citation type="journal article" date="2019" name="Nat. Commun.">
        <title>The genome of broomcorn millet.</title>
        <authorList>
            <person name="Zou C."/>
            <person name="Miki D."/>
            <person name="Li D."/>
            <person name="Tang Q."/>
            <person name="Xiao L."/>
            <person name="Rajput S."/>
            <person name="Deng P."/>
            <person name="Jia W."/>
            <person name="Huang R."/>
            <person name="Zhang M."/>
            <person name="Sun Y."/>
            <person name="Hu J."/>
            <person name="Fu X."/>
            <person name="Schnable P.S."/>
            <person name="Li F."/>
            <person name="Zhang H."/>
            <person name="Feng B."/>
            <person name="Zhu X."/>
            <person name="Liu R."/>
            <person name="Schnable J.C."/>
            <person name="Zhu J.-K."/>
            <person name="Zhang H."/>
        </authorList>
    </citation>
    <scope>NUCLEOTIDE SEQUENCE [LARGE SCALE GENOMIC DNA]</scope>
</reference>
<evidence type="ECO:0000256" key="2">
    <source>
        <dbReference type="ARBA" id="ARBA00022448"/>
    </source>
</evidence>
<dbReference type="EMBL" id="PQIB02000005">
    <property type="protein sequence ID" value="RLN16952.1"/>
    <property type="molecule type" value="Genomic_DNA"/>
</dbReference>
<dbReference type="OrthoDB" id="19261at2759"/>
<dbReference type="STRING" id="4540.A0A3L6SA18"/>
<dbReference type="GO" id="GO:0016020">
    <property type="term" value="C:membrane"/>
    <property type="evidence" value="ECO:0007669"/>
    <property type="project" value="UniProtKB-SubCell"/>
</dbReference>
<name>A0A3L6SA18_PANMI</name>
<evidence type="ECO:0000259" key="5">
    <source>
        <dbReference type="PROSITE" id="PS50836"/>
    </source>
</evidence>
<dbReference type="AlphaFoldDB" id="A0A3L6SA18"/>
<evidence type="ECO:0000313" key="7">
    <source>
        <dbReference type="Proteomes" id="UP000275267"/>
    </source>
</evidence>
<protein>
    <submittedName>
        <fullName evidence="6">Cytochrome b561 and DOMON domain-containing protein</fullName>
    </submittedName>
</protein>
<feature type="domain" description="DOMON" evidence="5">
    <location>
        <begin position="61"/>
        <end position="179"/>
    </location>
</feature>
<evidence type="ECO:0000256" key="4">
    <source>
        <dbReference type="ARBA" id="ARBA00023136"/>
    </source>
</evidence>
<evidence type="ECO:0000256" key="1">
    <source>
        <dbReference type="ARBA" id="ARBA00004370"/>
    </source>
</evidence>
<keyword evidence="2" id="KW-0813">Transport</keyword>
<sequence length="179" mass="18682">MGLSVGSSFMRGMRDSSFSLWAGSVRPPSMVAMAGFCMSALPRRSAMATNCGFCNTALPVLGASLYWTYHPVNGTADVAFRTPQSAAGWVALGGQHGSERPGSMAGSSVFIASQDGNGAVSVLMTYLESAAPSLTINALKLAVPAGPAAEYSGGAYKMDFVNQYQIISPFVLFSRGYPE</sequence>
<dbReference type="PROSITE" id="PS50836">
    <property type="entry name" value="DOMON"/>
    <property type="match status" value="1"/>
</dbReference>
<keyword evidence="4" id="KW-0472">Membrane</keyword>
<keyword evidence="7" id="KW-1185">Reference proteome</keyword>
<proteinExistence type="predicted"/>
<gene>
    <name evidence="6" type="ORF">C2845_PM02G32550</name>
</gene>
<comment type="subcellular location">
    <subcellularLocation>
        <location evidence="1">Membrane</location>
    </subcellularLocation>
</comment>
<organism evidence="6 7">
    <name type="scientific">Panicum miliaceum</name>
    <name type="common">Proso millet</name>
    <name type="synonym">Broomcorn millet</name>
    <dbReference type="NCBI Taxonomy" id="4540"/>
    <lineage>
        <taxon>Eukaryota</taxon>
        <taxon>Viridiplantae</taxon>
        <taxon>Streptophyta</taxon>
        <taxon>Embryophyta</taxon>
        <taxon>Tracheophyta</taxon>
        <taxon>Spermatophyta</taxon>
        <taxon>Magnoliopsida</taxon>
        <taxon>Liliopsida</taxon>
        <taxon>Poales</taxon>
        <taxon>Poaceae</taxon>
        <taxon>PACMAD clade</taxon>
        <taxon>Panicoideae</taxon>
        <taxon>Panicodae</taxon>
        <taxon>Paniceae</taxon>
        <taxon>Panicinae</taxon>
        <taxon>Panicum</taxon>
        <taxon>Panicum sect. Panicum</taxon>
    </lineage>
</organism>
<dbReference type="InterPro" id="IPR005018">
    <property type="entry name" value="DOMON_domain"/>
</dbReference>
<keyword evidence="3" id="KW-0732">Signal</keyword>
<dbReference type="Proteomes" id="UP000275267">
    <property type="component" value="Unassembled WGS sequence"/>
</dbReference>
<dbReference type="PANTHER" id="PTHR23130">
    <property type="entry name" value="CYTOCHROME B561 AND DOMON DOMAIN-CONTAINING PROTEIN"/>
    <property type="match status" value="1"/>
</dbReference>